<reference evidence="12" key="1">
    <citation type="submission" date="2025-08" db="UniProtKB">
        <authorList>
            <consortium name="RefSeq"/>
        </authorList>
    </citation>
    <scope>IDENTIFICATION</scope>
    <source>
        <strain evidence="12">Aabys</strain>
        <tissue evidence="12">Whole body</tissue>
    </source>
</reference>
<feature type="transmembrane region" description="Helical" evidence="10">
    <location>
        <begin position="520"/>
        <end position="541"/>
    </location>
</feature>
<accession>A0A9J7CTN5</accession>
<evidence type="ECO:0000256" key="6">
    <source>
        <dbReference type="ARBA" id="ARBA00022989"/>
    </source>
</evidence>
<keyword evidence="8" id="KW-0325">Glycoprotein</keyword>
<feature type="region of interest" description="Disordered" evidence="9">
    <location>
        <begin position="558"/>
        <end position="578"/>
    </location>
</feature>
<keyword evidence="7 10" id="KW-0472">Membrane</keyword>
<sequence length="578" mass="64972">MAIFEDADNFADIFRGGLPYYLLLALPIMIICSANPVLASSEFNVQRMSQFDVNGVSYGCRASALSLEAKSLYTWSTSRHCVVAKFQDVTIDQFKEIRQKAGGLVLLLPQNVSTMSSEDKEHLNLLEQAMMTQSISVPVYFSQYNTELEKIVNDISRNTASANNKKNSRDNSALNEVFNSISANGYQIIVTGASHANNKNSKIPIVQGELAPAAKFSKANNNEDLNSKLPLIIVAGHLNTFGIYNEYPTNVDAAILMTLADLFSKLHNTANAAPKYRLLFLLSESGPLLNFQGAKKWLDENVQLQNVDFVLCLDSITQTLNADNGDQQLYMHVSKPPKENTPMNVFFKHLKKAGQKYQNVTVEGVHKKINLADQQLAWQHERFSIKRLSAFTLSALKTPKHPTRTTIFSDGEEEVLERAQLNAKIIAEALARYVYGDNNNAAVDSDDLEVFAGAMQITPKLIKSYLNLKSALHNNDLKNAFEKYLKNVKLIYDKPDAREPDFMFYEGAYANLNVYRVKPAVFDLFLTILICAYLFSVYFVIQYFPTMYQVFCKLSVKSPESSPTHYNNVERNNKSKIN</sequence>
<evidence type="ECO:0000256" key="2">
    <source>
        <dbReference type="ARBA" id="ARBA00007717"/>
    </source>
</evidence>
<keyword evidence="5" id="KW-0256">Endoplasmic reticulum</keyword>
<dbReference type="SUPFAM" id="SSF53187">
    <property type="entry name" value="Zn-dependent exopeptidases"/>
    <property type="match status" value="1"/>
</dbReference>
<name>A0A9J7CTN5_MUSDO</name>
<keyword evidence="4" id="KW-0732">Signal</keyword>
<evidence type="ECO:0000313" key="12">
    <source>
        <dbReference type="RefSeq" id="XP_005184435.2"/>
    </source>
</evidence>
<evidence type="ECO:0000256" key="10">
    <source>
        <dbReference type="SAM" id="Phobius"/>
    </source>
</evidence>
<evidence type="ECO:0000256" key="8">
    <source>
        <dbReference type="ARBA" id="ARBA00023180"/>
    </source>
</evidence>
<dbReference type="OrthoDB" id="5913609at2759"/>
<dbReference type="STRING" id="7370.A0A1I8M2A7"/>
<dbReference type="Gene3D" id="3.40.630.10">
    <property type="entry name" value="Zn peptidases"/>
    <property type="match status" value="1"/>
</dbReference>
<comment type="subcellular location">
    <subcellularLocation>
        <location evidence="1">Endoplasmic reticulum membrane</location>
        <topology evidence="1">Single-pass membrane protein</topology>
    </subcellularLocation>
</comment>
<keyword evidence="11" id="KW-1185">Reference proteome</keyword>
<dbReference type="Proteomes" id="UP001652621">
    <property type="component" value="Unplaced"/>
</dbReference>
<keyword evidence="6 10" id="KW-1133">Transmembrane helix</keyword>
<evidence type="ECO:0000256" key="7">
    <source>
        <dbReference type="ARBA" id="ARBA00023136"/>
    </source>
</evidence>
<dbReference type="PANTHER" id="PTHR31826">
    <property type="entry name" value="NICALIN"/>
    <property type="match status" value="1"/>
</dbReference>
<gene>
    <name evidence="12" type="primary">LOC101897412</name>
</gene>
<organism evidence="11 12">
    <name type="scientific">Musca domestica</name>
    <name type="common">House fly</name>
    <dbReference type="NCBI Taxonomy" id="7370"/>
    <lineage>
        <taxon>Eukaryota</taxon>
        <taxon>Metazoa</taxon>
        <taxon>Ecdysozoa</taxon>
        <taxon>Arthropoda</taxon>
        <taxon>Hexapoda</taxon>
        <taxon>Insecta</taxon>
        <taxon>Pterygota</taxon>
        <taxon>Neoptera</taxon>
        <taxon>Endopterygota</taxon>
        <taxon>Diptera</taxon>
        <taxon>Brachycera</taxon>
        <taxon>Muscomorpha</taxon>
        <taxon>Muscoidea</taxon>
        <taxon>Muscidae</taxon>
        <taxon>Musca</taxon>
    </lineage>
</organism>
<evidence type="ECO:0000256" key="1">
    <source>
        <dbReference type="ARBA" id="ARBA00004389"/>
    </source>
</evidence>
<dbReference type="PIRSF" id="PIRSF011018">
    <property type="entry name" value="Nicalin"/>
    <property type="match status" value="1"/>
</dbReference>
<evidence type="ECO:0000313" key="11">
    <source>
        <dbReference type="Proteomes" id="UP001652621"/>
    </source>
</evidence>
<evidence type="ECO:0000256" key="9">
    <source>
        <dbReference type="SAM" id="MobiDB-lite"/>
    </source>
</evidence>
<proteinExistence type="inferred from homology"/>
<comment type="similarity">
    <text evidence="2">Belongs to the nicastrin family.</text>
</comment>
<dbReference type="eggNOG" id="KOG2526">
    <property type="taxonomic scope" value="Eukaryota"/>
</dbReference>
<dbReference type="InterPro" id="IPR016574">
    <property type="entry name" value="Nicalin"/>
</dbReference>
<evidence type="ECO:0000256" key="5">
    <source>
        <dbReference type="ARBA" id="ARBA00022824"/>
    </source>
</evidence>
<evidence type="ECO:0000256" key="3">
    <source>
        <dbReference type="ARBA" id="ARBA00022692"/>
    </source>
</evidence>
<dbReference type="VEuPathDB" id="VectorBase:MDOMA2_009059"/>
<evidence type="ECO:0000256" key="4">
    <source>
        <dbReference type="ARBA" id="ARBA00022729"/>
    </source>
</evidence>
<dbReference type="CDD" id="cd03882">
    <property type="entry name" value="M28_nicalin_like"/>
    <property type="match status" value="1"/>
</dbReference>
<feature type="transmembrane region" description="Helical" evidence="10">
    <location>
        <begin position="20"/>
        <end position="39"/>
    </location>
</feature>
<dbReference type="VEuPathDB" id="VectorBase:MDOA000528"/>
<dbReference type="RefSeq" id="XP_005184435.2">
    <property type="nucleotide sequence ID" value="XM_005184378.4"/>
</dbReference>
<protein>
    <submittedName>
        <fullName evidence="12">BOS complex subunit ncln</fullName>
    </submittedName>
</protein>
<keyword evidence="3 10" id="KW-0812">Transmembrane</keyword>
<dbReference type="GeneID" id="101897412"/>